<name>A0A6I6A6P1_9PLAN</name>
<dbReference type="Proteomes" id="UP000427281">
    <property type="component" value="Chromosome"/>
</dbReference>
<protein>
    <submittedName>
        <fullName evidence="2">Uncharacterized protein</fullName>
    </submittedName>
</protein>
<keyword evidence="1" id="KW-1133">Transmembrane helix</keyword>
<dbReference type="AlphaFoldDB" id="A0A6I6A6P1"/>
<sequence length="116" mass="11880">MKLLSQFWSDEGGNVSALSTVLIITILIIGFIPGLVTLRDHIVQGFGDLAEALVSLDQSYSYTINGVESKYIDTNSGGMAANGTLTDEGSVAPAAMDVGDGSAPAALDLTISASGE</sequence>
<accession>A0A6I6A6P1</accession>
<organism evidence="2 3">
    <name type="scientific">Gimesia benthica</name>
    <dbReference type="NCBI Taxonomy" id="2608982"/>
    <lineage>
        <taxon>Bacteria</taxon>
        <taxon>Pseudomonadati</taxon>
        <taxon>Planctomycetota</taxon>
        <taxon>Planctomycetia</taxon>
        <taxon>Planctomycetales</taxon>
        <taxon>Planctomycetaceae</taxon>
        <taxon>Gimesia</taxon>
    </lineage>
</organism>
<keyword evidence="1" id="KW-0472">Membrane</keyword>
<keyword evidence="1" id="KW-0812">Transmembrane</keyword>
<dbReference type="KEGG" id="gim:F1728_02995"/>
<dbReference type="EMBL" id="CP043930">
    <property type="protein sequence ID" value="QGQ21716.1"/>
    <property type="molecule type" value="Genomic_DNA"/>
</dbReference>
<evidence type="ECO:0000313" key="2">
    <source>
        <dbReference type="EMBL" id="QGQ21716.1"/>
    </source>
</evidence>
<gene>
    <name evidence="2" type="ORF">F1728_02995</name>
</gene>
<dbReference type="RefSeq" id="WP_155362841.1">
    <property type="nucleotide sequence ID" value="NZ_CP043930.1"/>
</dbReference>
<feature type="transmembrane region" description="Helical" evidence="1">
    <location>
        <begin position="15"/>
        <end position="36"/>
    </location>
</feature>
<evidence type="ECO:0000256" key="1">
    <source>
        <dbReference type="SAM" id="Phobius"/>
    </source>
</evidence>
<proteinExistence type="predicted"/>
<reference evidence="2 3" key="1">
    <citation type="submission" date="2019-09" db="EMBL/GenBank/DDBJ databases">
        <title>Gimesia benthica sp. nov., a novel bacterium isolated from deep-sea water of the Northwest Indian Ocean.</title>
        <authorList>
            <person name="Dai X."/>
        </authorList>
    </citation>
    <scope>NUCLEOTIDE SEQUENCE [LARGE SCALE GENOMIC DNA]</scope>
    <source>
        <strain evidence="2 3">E7</strain>
    </source>
</reference>
<keyword evidence="3" id="KW-1185">Reference proteome</keyword>
<evidence type="ECO:0000313" key="3">
    <source>
        <dbReference type="Proteomes" id="UP000427281"/>
    </source>
</evidence>